<dbReference type="PANTHER" id="PTHR33104:SF2">
    <property type="entry name" value="CXC3 LIKE CYSTEINE CLUSTER DOMAIN-CONTAINING PROTEIN"/>
    <property type="match status" value="1"/>
</dbReference>
<name>B0DCY0_LACBS</name>
<evidence type="ECO:0000259" key="2">
    <source>
        <dbReference type="Pfam" id="PF18803"/>
    </source>
</evidence>
<reference evidence="3 4" key="1">
    <citation type="journal article" date="2008" name="Nature">
        <title>The genome of Laccaria bicolor provides insights into mycorrhizal symbiosis.</title>
        <authorList>
            <person name="Martin F."/>
            <person name="Aerts A."/>
            <person name="Ahren D."/>
            <person name="Brun A."/>
            <person name="Danchin E.G.J."/>
            <person name="Duchaussoy F."/>
            <person name="Gibon J."/>
            <person name="Kohler A."/>
            <person name="Lindquist E."/>
            <person name="Pereda V."/>
            <person name="Salamov A."/>
            <person name="Shapiro H.J."/>
            <person name="Wuyts J."/>
            <person name="Blaudez D."/>
            <person name="Buee M."/>
            <person name="Brokstein P."/>
            <person name="Canbaeck B."/>
            <person name="Cohen D."/>
            <person name="Courty P.E."/>
            <person name="Coutinho P.M."/>
            <person name="Delaruelle C."/>
            <person name="Detter J.C."/>
            <person name="Deveau A."/>
            <person name="DiFazio S."/>
            <person name="Duplessis S."/>
            <person name="Fraissinet-Tachet L."/>
            <person name="Lucic E."/>
            <person name="Frey-Klett P."/>
            <person name="Fourrey C."/>
            <person name="Feussner I."/>
            <person name="Gay G."/>
            <person name="Grimwood J."/>
            <person name="Hoegger P.J."/>
            <person name="Jain P."/>
            <person name="Kilaru S."/>
            <person name="Labbe J."/>
            <person name="Lin Y.C."/>
            <person name="Legue V."/>
            <person name="Le Tacon F."/>
            <person name="Marmeisse R."/>
            <person name="Melayah D."/>
            <person name="Montanini B."/>
            <person name="Muratet M."/>
            <person name="Nehls U."/>
            <person name="Niculita-Hirzel H."/>
            <person name="Oudot-Le Secq M.P."/>
            <person name="Peter M."/>
            <person name="Quesneville H."/>
            <person name="Rajashekar B."/>
            <person name="Reich M."/>
            <person name="Rouhier N."/>
            <person name="Schmutz J."/>
            <person name="Yin T."/>
            <person name="Chalot M."/>
            <person name="Henrissat B."/>
            <person name="Kuees U."/>
            <person name="Lucas S."/>
            <person name="Van de Peer Y."/>
            <person name="Podila G.K."/>
            <person name="Polle A."/>
            <person name="Pukkila P.J."/>
            <person name="Richardson P.M."/>
            <person name="Rouze P."/>
            <person name="Sanders I.R."/>
            <person name="Stajich J.E."/>
            <person name="Tunlid A."/>
            <person name="Tuskan G."/>
            <person name="Grigoriev I.V."/>
        </authorList>
    </citation>
    <scope>NUCLEOTIDE SEQUENCE [LARGE SCALE GENOMIC DNA]</scope>
    <source>
        <strain evidence="4">S238N-H82 / ATCC MYA-4686</strain>
    </source>
</reference>
<gene>
    <name evidence="3" type="ORF">LACBIDRAFT_298476</name>
</gene>
<proteinExistence type="predicted"/>
<dbReference type="KEGG" id="lbc:LACBIDRAFT_298476"/>
<accession>B0DCY0</accession>
<feature type="compositionally biased region" description="Acidic residues" evidence="1">
    <location>
        <begin position="1139"/>
        <end position="1150"/>
    </location>
</feature>
<evidence type="ECO:0000313" key="4">
    <source>
        <dbReference type="Proteomes" id="UP000001194"/>
    </source>
</evidence>
<evidence type="ECO:0000313" key="3">
    <source>
        <dbReference type="EMBL" id="EDR07379.1"/>
    </source>
</evidence>
<feature type="region of interest" description="Disordered" evidence="1">
    <location>
        <begin position="58"/>
        <end position="88"/>
    </location>
</feature>
<sequence length="1150" mass="130847">MNSIKKRKAEIEAANAELGRNIHKRLQTRIAQHTTIIGSSATSTTSVLPLPPQSLHLLEPVKPEQPTPEAPQSDSPPRAQTQTSETHQDFQDNLERLQDLLLDVEFDPQVQSDCPCARSQKRTTRCLDCSFYGILCNECFIDAHRNLPTHWAEVWDMERGFFVRHDISSLRSQGYATHLGHQGACCPSADKEILFILVDTNGIHNTKFCFCNCAGSPDRVEQLMRARMFPATMRRPTMAFTFNLLHQFHLHHLESKASAYDFIGALRRITDNAFAQDTPDPYPQFRIVTQFFRFLTATKRLGQAHGIDSILSHRPPKNLLLFCCACSEPHVNMEDGWQQTPPELRQVIIVLGCSRHFLISFGRHLNQTQDTADGNHHANKYMKNTDPDNVSLFGGRSYFPEDSVYRAYIKNLGPVVPGAEEKSTCSYLNAVNKQDRKKFKNMEITGIVNIQCSHVFIKSSVDLQLGERFANTDFALAHAIRQRRMVMENIDLDFVTSCDHLISYDISCHYWRHIEKRFAKNFPDLLPAIRRIRWLIPLVHVQNHKENCVYCFSSAYTSNAGHFHGETAEHYWAELNQLGPQTRQMNNGHRQDTLIDHHGDWNWKKTANMASTLASDITQAKRLFIEKREHFKALSQLYADHVPVWNQEDRNLREKKNGEVQCVYRQRPQKVPSQAKIYELLLTEFESQKESKSSFIASDSLDGAAPSFLNAGILIRATQRKILAKLAQDKNHPLESHKNDIKTMRQKLRARIDRWRTTQKSLMEKIGDHVASQALEGSTLDAPEEEKLFLPSDFNASQRVGFGIAQLAEIERRLQEGTAFDALQTLRTIVKVIVVLRAQKKKNEVGQTQHTRALTKIEDVEARRDLAMADYNESRTRLIALGLAENDPVFLPLNLADTYRKPTHLKRAVGDSQRPDGTLWTITGITLGSRPPAVAPGPSGPELATQPHQIGTQGSRRKPRLHGVGSPKKKGKKRSGPATVGDKPSERVKDGWIWTVGAAGKLTEKELEEWLDESDRVQWFRAEAEMHRWQEEWEIKQADFMRCIRAFHKMSDVWSALAKSSSRDGHAVYARKKAIMFAEMARRAQDRFNDAGYAHRVLEEGKILADYIQIDREHPDNMIPQLLLSPVSTSPDEVAQELSSEDDASNSDDA</sequence>
<keyword evidence="4" id="KW-1185">Reference proteome</keyword>
<organism evidence="4">
    <name type="scientific">Laccaria bicolor (strain S238N-H82 / ATCC MYA-4686)</name>
    <name type="common">Bicoloured deceiver</name>
    <name type="synonym">Laccaria laccata var. bicolor</name>
    <dbReference type="NCBI Taxonomy" id="486041"/>
    <lineage>
        <taxon>Eukaryota</taxon>
        <taxon>Fungi</taxon>
        <taxon>Dikarya</taxon>
        <taxon>Basidiomycota</taxon>
        <taxon>Agaricomycotina</taxon>
        <taxon>Agaricomycetes</taxon>
        <taxon>Agaricomycetidae</taxon>
        <taxon>Agaricales</taxon>
        <taxon>Agaricineae</taxon>
        <taxon>Hydnangiaceae</taxon>
        <taxon>Laccaria</taxon>
    </lineage>
</organism>
<dbReference type="GeneID" id="6077525"/>
<feature type="region of interest" description="Disordered" evidence="1">
    <location>
        <begin position="927"/>
        <end position="986"/>
    </location>
</feature>
<feature type="compositionally biased region" description="Polar residues" evidence="1">
    <location>
        <begin position="70"/>
        <end position="85"/>
    </location>
</feature>
<dbReference type="InterPro" id="IPR041457">
    <property type="entry name" value="CxC2_KDZ-assoc"/>
</dbReference>
<dbReference type="PANTHER" id="PTHR33104">
    <property type="entry name" value="SI:DKEY-29D5.2"/>
    <property type="match status" value="1"/>
</dbReference>
<feature type="domain" description="CxC2-like cysteine cluster KDZ transposase-associated" evidence="2">
    <location>
        <begin position="170"/>
        <end position="273"/>
    </location>
</feature>
<dbReference type="OrthoDB" id="3056576at2759"/>
<protein>
    <submittedName>
        <fullName evidence="3">Predicted protein</fullName>
    </submittedName>
</protein>
<dbReference type="Proteomes" id="UP000001194">
    <property type="component" value="Unassembled WGS sequence"/>
</dbReference>
<feature type="compositionally biased region" description="Basic residues" evidence="1">
    <location>
        <begin position="955"/>
        <end position="975"/>
    </location>
</feature>
<dbReference type="RefSeq" id="XP_001881771.1">
    <property type="nucleotide sequence ID" value="XM_001881736.1"/>
</dbReference>
<dbReference type="Pfam" id="PF18803">
    <property type="entry name" value="CxC2"/>
    <property type="match status" value="1"/>
</dbReference>
<dbReference type="InParanoid" id="B0DCY0"/>
<dbReference type="InterPro" id="IPR040521">
    <property type="entry name" value="KDZ"/>
</dbReference>
<dbReference type="AlphaFoldDB" id="B0DCY0"/>
<dbReference type="EMBL" id="DS547104">
    <property type="protein sequence ID" value="EDR07379.1"/>
    <property type="molecule type" value="Genomic_DNA"/>
</dbReference>
<evidence type="ECO:0000256" key="1">
    <source>
        <dbReference type="SAM" id="MobiDB-lite"/>
    </source>
</evidence>
<dbReference type="Pfam" id="PF18758">
    <property type="entry name" value="KDZ"/>
    <property type="match status" value="1"/>
</dbReference>
<feature type="region of interest" description="Disordered" evidence="1">
    <location>
        <begin position="1126"/>
        <end position="1150"/>
    </location>
</feature>
<dbReference type="HOGENOM" id="CLU_003703_13_1_1"/>